<evidence type="ECO:0000256" key="2">
    <source>
        <dbReference type="SAM" id="MobiDB-lite"/>
    </source>
</evidence>
<dbReference type="EMBL" id="JASAOG010000017">
    <property type="protein sequence ID" value="KAK0064518.1"/>
    <property type="molecule type" value="Genomic_DNA"/>
</dbReference>
<feature type="domain" description="G-patch" evidence="4">
    <location>
        <begin position="751"/>
        <end position="797"/>
    </location>
</feature>
<sequence length="896" mass="99924">MANPNLQEIPLPPMEHKAKSKSPLKDELIKPHKKTAKEMLQEALKDHKLSAASSKEHLGKSITALGGNFANKSQQPTVSSQSIVDELFKDFISQKFGGASKDNGASSRVSKTSSVDDKISQILDMEINSIKSKTLTLDETGANEKLRTLSDSVKSTIATKKKDKFKDNVGQEGEQSLLKESSTKQSRSTDTVKSASVGKDDLPTTSLARHSEPETSDSVDSKPEANQTDKKGTDASLPLYGNMLPLAVAKKLSAPKLLKMKLSSESLSLIKSTDHVDKGDQLWEEGEVCSSHSDKSDQDISDDDSKDAPSETGSIASSGAHSESHGSKHKKKRKHKHKKKKKKSKDKGKEHSSYFREHSSRSRDLEAEDSTLYRERKHSREISSEREDLKRRKSSEKYRKRKKSHSRSRTPKKHRKSRSHSRSRSPSKRKDSTDSERYLYSEWDARNYSETSNHHARSNEASSERLKRSRDRSKSAEREQRLQIDKAKLRRIAIANALQNMKSGQGPRVDLTLVKSGGKSVEELTEFCKKISSKSKDKEESDSDDLSDLNEPKLSDDEDRLIHHPFKVREPASNNIIMNIRNAKQLPVLTPSEKQAQQASLRLTFPVSSGSHHRASESEWVPVEKPPPPVAVRNPVQPQAASVEPPAVNPKKSESIFPDISEGQKLDISTIITERLQAVRKLQENPYDVQALNKMHKVQEQASKWAVSKHLPGQFMGSTGAHVLSQEELIGDKKRQAWARKTQLMHAAPVTGGIGMFLLQKMGWKQGEGLGKNNEGNKEPLLLDIKIDRKGLTAAAENLKQQKVQMSHAARAKDLSNKHPVSALMELCNRRRWGPPIFTVVEESGPDHKKTFLFKVKINNVEYQPASASLNKKTAKAQCATVCLQEMGLLPRDPPT</sequence>
<feature type="compositionally biased region" description="Basic and acidic residues" evidence="2">
    <location>
        <begin position="23"/>
        <end position="33"/>
    </location>
</feature>
<feature type="domain" description="DRBM" evidence="3">
    <location>
        <begin position="819"/>
        <end position="889"/>
    </location>
</feature>
<evidence type="ECO:0000256" key="1">
    <source>
        <dbReference type="PROSITE-ProRule" id="PRU00266"/>
    </source>
</evidence>
<feature type="compositionally biased region" description="Basic and acidic residues" evidence="2">
    <location>
        <begin position="272"/>
        <end position="281"/>
    </location>
</feature>
<dbReference type="SMART" id="SM00443">
    <property type="entry name" value="G_patch"/>
    <property type="match status" value="1"/>
</dbReference>
<organism evidence="5 6">
    <name type="scientific">Biomphalaria pfeifferi</name>
    <name type="common">Bloodfluke planorb</name>
    <name type="synonym">Freshwater snail</name>
    <dbReference type="NCBI Taxonomy" id="112525"/>
    <lineage>
        <taxon>Eukaryota</taxon>
        <taxon>Metazoa</taxon>
        <taxon>Spiralia</taxon>
        <taxon>Lophotrochozoa</taxon>
        <taxon>Mollusca</taxon>
        <taxon>Gastropoda</taxon>
        <taxon>Heterobranchia</taxon>
        <taxon>Euthyneura</taxon>
        <taxon>Panpulmonata</taxon>
        <taxon>Hygrophila</taxon>
        <taxon>Lymnaeoidea</taxon>
        <taxon>Planorbidae</taxon>
        <taxon>Biomphalaria</taxon>
    </lineage>
</organism>
<accession>A0AAD8FHW1</accession>
<dbReference type="Pfam" id="PF01585">
    <property type="entry name" value="G-patch"/>
    <property type="match status" value="1"/>
</dbReference>
<dbReference type="SUPFAM" id="SSF54768">
    <property type="entry name" value="dsRNA-binding domain-like"/>
    <property type="match status" value="1"/>
</dbReference>
<feature type="compositionally biased region" description="Basic and acidic residues" evidence="2">
    <location>
        <begin position="428"/>
        <end position="447"/>
    </location>
</feature>
<dbReference type="PROSITE" id="PS50137">
    <property type="entry name" value="DS_RBD"/>
    <property type="match status" value="1"/>
</dbReference>
<dbReference type="GO" id="GO:0051726">
    <property type="term" value="P:regulation of cell cycle"/>
    <property type="evidence" value="ECO:0007669"/>
    <property type="project" value="InterPro"/>
</dbReference>
<evidence type="ECO:0000313" key="6">
    <source>
        <dbReference type="Proteomes" id="UP001233172"/>
    </source>
</evidence>
<dbReference type="InterPro" id="IPR014720">
    <property type="entry name" value="dsRBD_dom"/>
</dbReference>
<dbReference type="Gene3D" id="3.30.160.20">
    <property type="match status" value="1"/>
</dbReference>
<feature type="compositionally biased region" description="Basic residues" evidence="2">
    <location>
        <begin position="391"/>
        <end position="427"/>
    </location>
</feature>
<dbReference type="PANTHER" id="PTHR46528">
    <property type="entry name" value="PROTEIN SON"/>
    <property type="match status" value="1"/>
</dbReference>
<dbReference type="CDD" id="cd19870">
    <property type="entry name" value="DSRM_SON-like"/>
    <property type="match status" value="1"/>
</dbReference>
<dbReference type="GO" id="GO:0048024">
    <property type="term" value="P:regulation of mRNA splicing, via spliceosome"/>
    <property type="evidence" value="ECO:0007669"/>
    <property type="project" value="TreeGrafter"/>
</dbReference>
<comment type="caution">
    <text evidence="5">The sequence shown here is derived from an EMBL/GenBank/DDBJ whole genome shotgun (WGS) entry which is preliminary data.</text>
</comment>
<evidence type="ECO:0000313" key="5">
    <source>
        <dbReference type="EMBL" id="KAK0064518.1"/>
    </source>
</evidence>
<reference evidence="5" key="2">
    <citation type="submission" date="2023-04" db="EMBL/GenBank/DDBJ databases">
        <authorList>
            <person name="Bu L."/>
            <person name="Lu L."/>
            <person name="Laidemitt M.R."/>
            <person name="Zhang S.M."/>
            <person name="Mutuku M."/>
            <person name="Mkoji G."/>
            <person name="Steinauer M."/>
            <person name="Loker E.S."/>
        </authorList>
    </citation>
    <scope>NUCLEOTIDE SEQUENCE</scope>
    <source>
        <strain evidence="5">KasaAsao</strain>
        <tissue evidence="5">Whole Snail</tissue>
    </source>
</reference>
<dbReference type="FunFam" id="3.30.160.20:FF:000053">
    <property type="entry name" value="protein SON isoform X1"/>
    <property type="match status" value="1"/>
</dbReference>
<dbReference type="Pfam" id="PF00035">
    <property type="entry name" value="dsrm"/>
    <property type="match status" value="1"/>
</dbReference>
<dbReference type="Proteomes" id="UP001233172">
    <property type="component" value="Unassembled WGS sequence"/>
</dbReference>
<feature type="compositionally biased region" description="Basic and acidic residues" evidence="2">
    <location>
        <begin position="462"/>
        <end position="487"/>
    </location>
</feature>
<feature type="region of interest" description="Disordered" evidence="2">
    <location>
        <begin position="1"/>
        <end position="33"/>
    </location>
</feature>
<feature type="compositionally biased region" description="Basic and acidic residues" evidence="2">
    <location>
        <begin position="209"/>
        <end position="233"/>
    </location>
</feature>
<feature type="compositionally biased region" description="Polar residues" evidence="2">
    <location>
        <begin position="178"/>
        <end position="194"/>
    </location>
</feature>
<keyword evidence="6" id="KW-1185">Reference proteome</keyword>
<feature type="compositionally biased region" description="Polar residues" evidence="2">
    <location>
        <begin position="103"/>
        <end position="113"/>
    </location>
</feature>
<dbReference type="GO" id="GO:0003723">
    <property type="term" value="F:RNA binding"/>
    <property type="evidence" value="ECO:0007669"/>
    <property type="project" value="UniProtKB-UniRule"/>
</dbReference>
<evidence type="ECO:0000259" key="4">
    <source>
        <dbReference type="PROSITE" id="PS50174"/>
    </source>
</evidence>
<dbReference type="InterPro" id="IPR032922">
    <property type="entry name" value="SON"/>
</dbReference>
<feature type="region of interest" description="Disordered" evidence="2">
    <location>
        <begin position="96"/>
        <end position="117"/>
    </location>
</feature>
<keyword evidence="1" id="KW-0694">RNA-binding</keyword>
<feature type="region of interest" description="Disordered" evidence="2">
    <location>
        <begin position="264"/>
        <end position="488"/>
    </location>
</feature>
<evidence type="ECO:0000259" key="3">
    <source>
        <dbReference type="PROSITE" id="PS50137"/>
    </source>
</evidence>
<dbReference type="SMART" id="SM00358">
    <property type="entry name" value="DSRM"/>
    <property type="match status" value="1"/>
</dbReference>
<feature type="compositionally biased region" description="Polar residues" evidence="2">
    <location>
        <begin position="311"/>
        <end position="320"/>
    </location>
</feature>
<dbReference type="PANTHER" id="PTHR46528:SF1">
    <property type="entry name" value="PROTEIN SON"/>
    <property type="match status" value="1"/>
</dbReference>
<dbReference type="PROSITE" id="PS50174">
    <property type="entry name" value="G_PATCH"/>
    <property type="match status" value="1"/>
</dbReference>
<feature type="compositionally biased region" description="Basic residues" evidence="2">
    <location>
        <begin position="327"/>
        <end position="346"/>
    </location>
</feature>
<gene>
    <name evidence="5" type="ORF">Bpfe_006177</name>
</gene>
<dbReference type="AlphaFoldDB" id="A0AAD8FHW1"/>
<feature type="region of interest" description="Disordered" evidence="2">
    <location>
        <begin position="160"/>
        <end position="238"/>
    </location>
</feature>
<protein>
    <submittedName>
        <fullName evidence="5">Cylicin-1</fullName>
    </submittedName>
</protein>
<name>A0AAD8FHW1_BIOPF</name>
<feature type="compositionally biased region" description="Basic and acidic residues" evidence="2">
    <location>
        <begin position="347"/>
        <end position="390"/>
    </location>
</feature>
<feature type="compositionally biased region" description="Basic and acidic residues" evidence="2">
    <location>
        <begin position="530"/>
        <end position="539"/>
    </location>
</feature>
<proteinExistence type="predicted"/>
<feature type="region of interest" description="Disordered" evidence="2">
    <location>
        <begin position="530"/>
        <end position="558"/>
    </location>
</feature>
<reference evidence="5" key="1">
    <citation type="journal article" date="2023" name="PLoS Negl. Trop. Dis.">
        <title>A genome sequence for Biomphalaria pfeifferi, the major vector snail for the human-infecting parasite Schistosoma mansoni.</title>
        <authorList>
            <person name="Bu L."/>
            <person name="Lu L."/>
            <person name="Laidemitt M.R."/>
            <person name="Zhang S.M."/>
            <person name="Mutuku M."/>
            <person name="Mkoji G."/>
            <person name="Steinauer M."/>
            <person name="Loker E.S."/>
        </authorList>
    </citation>
    <scope>NUCLEOTIDE SEQUENCE</scope>
    <source>
        <strain evidence="5">KasaAsao</strain>
    </source>
</reference>
<dbReference type="InterPro" id="IPR000467">
    <property type="entry name" value="G_patch_dom"/>
</dbReference>
<feature type="region of interest" description="Disordered" evidence="2">
    <location>
        <begin position="606"/>
        <end position="628"/>
    </location>
</feature>